<comment type="caution">
    <text evidence="3">The sequence shown here is derived from an EMBL/GenBank/DDBJ whole genome shotgun (WGS) entry which is preliminary data.</text>
</comment>
<dbReference type="OrthoDB" id="1030757at2"/>
<reference evidence="3 4" key="1">
    <citation type="submission" date="2018-02" db="EMBL/GenBank/DDBJ databases">
        <title>Draft genome sequence of Ochrobactrum oryzae found in Brazil.</title>
        <authorList>
            <person name="Cerdeira L."/>
            <person name="Andrade F."/>
            <person name="Zacariotto T."/>
            <person name="Barbosa B."/>
            <person name="Santos S."/>
            <person name="Cassetari V."/>
            <person name="Lincopan N."/>
        </authorList>
    </citation>
    <scope>NUCLEOTIDE SEQUENCE [LARGE SCALE GENOMIC DNA]</scope>
    <source>
        <strain evidence="3 4">OA447</strain>
    </source>
</reference>
<dbReference type="Proteomes" id="UP000238493">
    <property type="component" value="Unassembled WGS sequence"/>
</dbReference>
<keyword evidence="4" id="KW-1185">Reference proteome</keyword>
<name>A0A2S7IXI7_9HYPH</name>
<organism evidence="3 4">
    <name type="scientific">Brucella oryzae</name>
    <dbReference type="NCBI Taxonomy" id="335286"/>
    <lineage>
        <taxon>Bacteria</taxon>
        <taxon>Pseudomonadati</taxon>
        <taxon>Pseudomonadota</taxon>
        <taxon>Alphaproteobacteria</taxon>
        <taxon>Hyphomicrobiales</taxon>
        <taxon>Brucellaceae</taxon>
        <taxon>Brucella/Ochrobactrum group</taxon>
        <taxon>Brucella</taxon>
    </lineage>
</organism>
<gene>
    <name evidence="3" type="ORF">C3731_15235</name>
</gene>
<evidence type="ECO:0000256" key="1">
    <source>
        <dbReference type="ARBA" id="ARBA00022443"/>
    </source>
</evidence>
<proteinExistence type="predicted"/>
<accession>A0A2S7IXI7</accession>
<dbReference type="Pfam" id="PF07653">
    <property type="entry name" value="SH3_2"/>
    <property type="match status" value="2"/>
</dbReference>
<dbReference type="InterPro" id="IPR001452">
    <property type="entry name" value="SH3_domain"/>
</dbReference>
<sequence length="116" mass="12925">MPDKAVRKCLLEDHVAPYDDPIAFTQGQTISLTGEAEIWDGYRWLWAVGADGRAGWIPDNSVMVTDNTVVTVRDYSAMELTCNRGTILHVIEETHGWAWCSAPNGFFGWVPVNKLA</sequence>
<evidence type="ECO:0000313" key="4">
    <source>
        <dbReference type="Proteomes" id="UP000238493"/>
    </source>
</evidence>
<dbReference type="EMBL" id="PTRC01000025">
    <property type="protein sequence ID" value="PQA72727.1"/>
    <property type="molecule type" value="Genomic_DNA"/>
</dbReference>
<dbReference type="RefSeq" id="WP_104756483.1">
    <property type="nucleotide sequence ID" value="NZ_JAGSIC010000002.1"/>
</dbReference>
<dbReference type="InterPro" id="IPR036028">
    <property type="entry name" value="SH3-like_dom_sf"/>
</dbReference>
<feature type="domain" description="SH3" evidence="2">
    <location>
        <begin position="64"/>
        <end position="116"/>
    </location>
</feature>
<dbReference type="PROSITE" id="PS50002">
    <property type="entry name" value="SH3"/>
    <property type="match status" value="1"/>
</dbReference>
<dbReference type="Gene3D" id="2.30.30.40">
    <property type="entry name" value="SH3 Domains"/>
    <property type="match status" value="1"/>
</dbReference>
<keyword evidence="1" id="KW-0728">SH3 domain</keyword>
<dbReference type="SUPFAM" id="SSF50044">
    <property type="entry name" value="SH3-domain"/>
    <property type="match status" value="2"/>
</dbReference>
<dbReference type="SMART" id="SM00326">
    <property type="entry name" value="SH3"/>
    <property type="match status" value="2"/>
</dbReference>
<evidence type="ECO:0000313" key="3">
    <source>
        <dbReference type="EMBL" id="PQA72727.1"/>
    </source>
</evidence>
<dbReference type="AlphaFoldDB" id="A0A2S7IXI7"/>
<protein>
    <recommendedName>
        <fullName evidence="2">SH3 domain-containing protein</fullName>
    </recommendedName>
</protein>
<evidence type="ECO:0000259" key="2">
    <source>
        <dbReference type="PROSITE" id="PS50002"/>
    </source>
</evidence>